<comment type="similarity">
    <text evidence="2">Belongs to the phage GPA family.</text>
</comment>
<dbReference type="GO" id="GO:0016787">
    <property type="term" value="F:hydrolase activity"/>
    <property type="evidence" value="ECO:0007669"/>
    <property type="project" value="UniProtKB-KW"/>
</dbReference>
<dbReference type="InterPro" id="IPR008766">
    <property type="entry name" value="Replication_gene_A-like"/>
</dbReference>
<reference evidence="8" key="1">
    <citation type="submission" date="2021-03" db="EMBL/GenBank/DDBJ databases">
        <title>Characterization of a novel Integrative Conjugative Element in Glaesserella parasuis.</title>
        <authorList>
            <person name="Hu G."/>
            <person name="Sun H."/>
        </authorList>
    </citation>
    <scope>NUCLEOTIDE SEQUENCE</scope>
    <source>
        <strain evidence="8">GHP1807</strain>
    </source>
</reference>
<sequence>MGEAPEQAPSFVHFPYSSVTSSSVVRKKPHDLHRLSMVQQDLFELDPDHHYERQAQFDKLPRQLSDYLGKLYQKRLKAYGSNYASQWFKQKMAEVLPRVKMVMSQYADVLSLWHLPYQDLSFLDGIDMPENDEKYWKAIPKEETNEQYQERVERKIRRYKVVMPDIAERVKNSKAIFSHHQLTPLCYQRPDQLEQLANTLAFTMGERQQEFGNQCVHQANNGETALALLRELYRELVEICEQYQIPAPYAKKAKKLKIGNDEVVSGLLKLACPNYWHNKLKRAAVRMKEHLAIAVGMVNINTGGYVSNERLHAHQQQRRANFEFIKNSIITNLLNDEEQVELLETWLKSNSNPKKRRIELMTRMNGFDQIAEKNGDEGVFVTLTAPSKYHAMLHEGGINPKWNGSAPHQTQKYLCSVWAKIRAELKRRGIQIYGFRVAEPHHDATPHWHLILYTRPEQVRDLKRVFWHYALEEDGDEAGAKKRRCTFKKIDRSKGSGASYLAKYISKNIDGKGMSDLLDEETGTPVNLAAERVEAWASVWRIRQFQQIGGASVGVWRECRKLGDEQQEDEVIDTLRAIADVGDWAVYTEFQGGALVLRKELKVRLHYALYGQDKYQQDRKKVNGVANQLNGTVAITRKKEWKIGRKPTNWEEMRQQKLLGYHEQAEHSEAKIGELARPWTCVSNCTGLKNNQVSQEVRERIKNELITMRGRVTDYQIDDLLNGKPLKIYSNEQIGIYVRYSRGQLIEEKRYFN</sequence>
<keyword evidence="6" id="KW-0378">Hydrolase</keyword>
<evidence type="ECO:0000259" key="7">
    <source>
        <dbReference type="Pfam" id="PF05840"/>
    </source>
</evidence>
<comment type="function">
    <text evidence="1">Possible endonuclease which induces a single-strand cut and initiates DNA replication.</text>
</comment>
<keyword evidence="3" id="KW-0235">DNA replication</keyword>
<feature type="domain" description="Replication gene A protein-like" evidence="7">
    <location>
        <begin position="192"/>
        <end position="511"/>
    </location>
</feature>
<dbReference type="RefSeq" id="WP_160421920.1">
    <property type="nucleotide sequence ID" value="NZ_CP049090.1"/>
</dbReference>
<dbReference type="Pfam" id="PF05840">
    <property type="entry name" value="Phage_GPA"/>
    <property type="match status" value="1"/>
</dbReference>
<evidence type="ECO:0000256" key="6">
    <source>
        <dbReference type="ARBA" id="ARBA00022801"/>
    </source>
</evidence>
<gene>
    <name evidence="8" type="ORF">J1G54_06420</name>
</gene>
<evidence type="ECO:0000256" key="5">
    <source>
        <dbReference type="ARBA" id="ARBA00022759"/>
    </source>
</evidence>
<dbReference type="AlphaFoldDB" id="A0AAX1M1T2"/>
<keyword evidence="4" id="KW-0540">Nuclease</keyword>
<evidence type="ECO:0000256" key="4">
    <source>
        <dbReference type="ARBA" id="ARBA00022722"/>
    </source>
</evidence>
<keyword evidence="5 8" id="KW-0255">Endonuclease</keyword>
<evidence type="ECO:0000313" key="9">
    <source>
        <dbReference type="Proteomes" id="UP000662736"/>
    </source>
</evidence>
<dbReference type="GO" id="GO:0006260">
    <property type="term" value="P:DNA replication"/>
    <property type="evidence" value="ECO:0007669"/>
    <property type="project" value="UniProtKB-KW"/>
</dbReference>
<dbReference type="GO" id="GO:0004519">
    <property type="term" value="F:endonuclease activity"/>
    <property type="evidence" value="ECO:0007669"/>
    <property type="project" value="UniProtKB-KW"/>
</dbReference>
<dbReference type="Proteomes" id="UP000662736">
    <property type="component" value="Chromosome"/>
</dbReference>
<evidence type="ECO:0000256" key="2">
    <source>
        <dbReference type="ARBA" id="ARBA00009260"/>
    </source>
</evidence>
<evidence type="ECO:0000256" key="3">
    <source>
        <dbReference type="ARBA" id="ARBA00022705"/>
    </source>
</evidence>
<accession>A0AAX1M1T2</accession>
<evidence type="ECO:0000256" key="1">
    <source>
        <dbReference type="ARBA" id="ARBA00003293"/>
    </source>
</evidence>
<protein>
    <submittedName>
        <fullName evidence="8">Replication endonuclease</fullName>
    </submittedName>
</protein>
<evidence type="ECO:0000313" key="8">
    <source>
        <dbReference type="EMBL" id="QSX16042.1"/>
    </source>
</evidence>
<proteinExistence type="inferred from homology"/>
<organism evidence="8 9">
    <name type="scientific">Glaesserella parasuis</name>
    <name type="common">Haemophilus parasuis</name>
    <dbReference type="NCBI Taxonomy" id="738"/>
    <lineage>
        <taxon>Bacteria</taxon>
        <taxon>Pseudomonadati</taxon>
        <taxon>Pseudomonadota</taxon>
        <taxon>Gammaproteobacteria</taxon>
        <taxon>Pasteurellales</taxon>
        <taxon>Pasteurellaceae</taxon>
        <taxon>Glaesserella</taxon>
    </lineage>
</organism>
<name>A0AAX1M1T2_GLAPU</name>
<dbReference type="EMBL" id="CP071491">
    <property type="protein sequence ID" value="QSX16042.1"/>
    <property type="molecule type" value="Genomic_DNA"/>
</dbReference>